<evidence type="ECO:0000313" key="1">
    <source>
        <dbReference type="EMBL" id="SFF53620.1"/>
    </source>
</evidence>
<name>A0A1I2JI14_9BACT</name>
<organism evidence="1 2">
    <name type="scientific">Thermoflexibacter ruber</name>
    <dbReference type="NCBI Taxonomy" id="1003"/>
    <lineage>
        <taxon>Bacteria</taxon>
        <taxon>Pseudomonadati</taxon>
        <taxon>Bacteroidota</taxon>
        <taxon>Cytophagia</taxon>
        <taxon>Cytophagales</taxon>
        <taxon>Thermoflexibacteraceae</taxon>
        <taxon>Thermoflexibacter</taxon>
    </lineage>
</organism>
<reference evidence="1 2" key="1">
    <citation type="submission" date="2016-10" db="EMBL/GenBank/DDBJ databases">
        <authorList>
            <person name="de Groot N.N."/>
        </authorList>
    </citation>
    <scope>NUCLEOTIDE SEQUENCE [LARGE SCALE GENOMIC DNA]</scope>
    <source>
        <strain>GEY</strain>
        <strain evidence="2">DSM 9560</strain>
    </source>
</reference>
<feature type="non-terminal residue" evidence="1">
    <location>
        <position position="1"/>
    </location>
</feature>
<gene>
    <name evidence="1" type="ORF">SAMN04488541_10511</name>
</gene>
<sequence>SSLVGKLISSVSFLDASVVNVSSEKSHFLSCTQLVKPTKTEASTAANNLEMPSNFLDFLISKTTNNIN</sequence>
<dbReference type="RefSeq" id="WP_177217470.1">
    <property type="nucleotide sequence ID" value="NZ_FONY01000051.1"/>
</dbReference>
<proteinExistence type="predicted"/>
<dbReference type="AlphaFoldDB" id="A0A1I2JI14"/>
<accession>A0A1I2JI14</accession>
<keyword evidence="2" id="KW-1185">Reference proteome</keyword>
<dbReference type="Proteomes" id="UP000199513">
    <property type="component" value="Unassembled WGS sequence"/>
</dbReference>
<evidence type="ECO:0000313" key="2">
    <source>
        <dbReference type="Proteomes" id="UP000199513"/>
    </source>
</evidence>
<dbReference type="EMBL" id="FONY01000051">
    <property type="protein sequence ID" value="SFF53620.1"/>
    <property type="molecule type" value="Genomic_DNA"/>
</dbReference>
<protein>
    <submittedName>
        <fullName evidence="1">Uncharacterized protein</fullName>
    </submittedName>
</protein>